<evidence type="ECO:0000256" key="4">
    <source>
        <dbReference type="ARBA" id="ARBA00023136"/>
    </source>
</evidence>
<dbReference type="InterPro" id="IPR051533">
    <property type="entry name" value="WaaL-like"/>
</dbReference>
<dbReference type="AlphaFoldDB" id="A0A7L7L8V9"/>
<sequence>MILKFRNYKVLYEINLVIIALLLPFTEYFSIQFVSISIILLMLGWLLFNDKSRFFSLTKSEKLILFFFILSYLINLTSLFRGGSSIAEKVLIKKLALLLLPIIIATGPRLTLLQIKRIIFCFILSLVISTIPTYSIGINNLLSPQNDLNDLADILLIHRPYFGLFCAFSVIALLVLLKFKDNIYKKITSFLIIIYLLFFAGIIYAKMALIAFFLTVVLSGLVWLLNKRFYMYSILLAAILLVGGFLGYQKTPSIKYNISNVLAGKDFSFNEYNILVVGSINTRYVNWGCAFKVLNTDNNWLYGVGSGNSQNKLQECYKTRNLWVYESKMNSHNQFIEETLYNGIGGMLIFLCSLLLPGIISFKRGDFLHLSFLILFTLCCLTESILSRQVGIIFYSFFNSILFFNFKKNPESITLHE</sequence>
<dbReference type="PANTHER" id="PTHR37422:SF13">
    <property type="entry name" value="LIPOPOLYSACCHARIDE BIOSYNTHESIS PROTEIN PA4999-RELATED"/>
    <property type="match status" value="1"/>
</dbReference>
<evidence type="ECO:0000313" key="8">
    <source>
        <dbReference type="Proteomes" id="UP000514509"/>
    </source>
</evidence>
<feature type="transmembrane region" description="Helical" evidence="5">
    <location>
        <begin position="119"/>
        <end position="141"/>
    </location>
</feature>
<feature type="transmembrane region" description="Helical" evidence="5">
    <location>
        <begin position="372"/>
        <end position="398"/>
    </location>
</feature>
<organism evidence="7 8">
    <name type="scientific">Adhaeribacter radiodurans</name>
    <dbReference type="NCBI Taxonomy" id="2745197"/>
    <lineage>
        <taxon>Bacteria</taxon>
        <taxon>Pseudomonadati</taxon>
        <taxon>Bacteroidota</taxon>
        <taxon>Cytophagia</taxon>
        <taxon>Cytophagales</taxon>
        <taxon>Hymenobacteraceae</taxon>
        <taxon>Adhaeribacter</taxon>
    </lineage>
</organism>
<feature type="transmembrane region" description="Helical" evidence="5">
    <location>
        <begin position="31"/>
        <end position="48"/>
    </location>
</feature>
<keyword evidence="4 5" id="KW-0472">Membrane</keyword>
<evidence type="ECO:0000256" key="1">
    <source>
        <dbReference type="ARBA" id="ARBA00004141"/>
    </source>
</evidence>
<feature type="transmembrane region" description="Helical" evidence="5">
    <location>
        <begin position="95"/>
        <end position="112"/>
    </location>
</feature>
<feature type="transmembrane region" description="Helical" evidence="5">
    <location>
        <begin position="161"/>
        <end position="179"/>
    </location>
</feature>
<reference evidence="7 8" key="1">
    <citation type="submission" date="2020-08" db="EMBL/GenBank/DDBJ databases">
        <title>Adhaeribacter dokdonensis sp. nov., isolated from the rhizosphere of Elymus tsukushiensis, a plant native to the Dokdo Islands, Republic of Korea.</title>
        <authorList>
            <person name="Ghim S.Y."/>
        </authorList>
    </citation>
    <scope>NUCLEOTIDE SEQUENCE [LARGE SCALE GENOMIC DNA]</scope>
    <source>
        <strain evidence="7 8">KUDC8001</strain>
    </source>
</reference>
<keyword evidence="8" id="KW-1185">Reference proteome</keyword>
<feature type="transmembrane region" description="Helical" evidence="5">
    <location>
        <begin position="63"/>
        <end position="83"/>
    </location>
</feature>
<dbReference type="PANTHER" id="PTHR37422">
    <property type="entry name" value="TEICHURONIC ACID BIOSYNTHESIS PROTEIN TUAE"/>
    <property type="match status" value="1"/>
</dbReference>
<keyword evidence="3 5" id="KW-1133">Transmembrane helix</keyword>
<evidence type="ECO:0000256" key="3">
    <source>
        <dbReference type="ARBA" id="ARBA00022989"/>
    </source>
</evidence>
<feature type="transmembrane region" description="Helical" evidence="5">
    <location>
        <begin position="191"/>
        <end position="223"/>
    </location>
</feature>
<evidence type="ECO:0000256" key="5">
    <source>
        <dbReference type="SAM" id="Phobius"/>
    </source>
</evidence>
<feature type="transmembrane region" description="Helical" evidence="5">
    <location>
        <begin position="229"/>
        <end position="248"/>
    </location>
</feature>
<protein>
    <submittedName>
        <fullName evidence="7">O-antigen ligase family protein</fullName>
    </submittedName>
</protein>
<accession>A0A7L7L8V9</accession>
<feature type="domain" description="O-antigen ligase-related" evidence="6">
    <location>
        <begin position="192"/>
        <end position="351"/>
    </location>
</feature>
<name>A0A7L7L8V9_9BACT</name>
<dbReference type="Pfam" id="PF04932">
    <property type="entry name" value="Wzy_C"/>
    <property type="match status" value="1"/>
</dbReference>
<feature type="transmembrane region" description="Helical" evidence="5">
    <location>
        <begin position="7"/>
        <end position="25"/>
    </location>
</feature>
<feature type="transmembrane region" description="Helical" evidence="5">
    <location>
        <begin position="339"/>
        <end position="360"/>
    </location>
</feature>
<proteinExistence type="predicted"/>
<keyword evidence="2 5" id="KW-0812">Transmembrane</keyword>
<dbReference type="InterPro" id="IPR007016">
    <property type="entry name" value="O-antigen_ligase-rel_domated"/>
</dbReference>
<keyword evidence="7" id="KW-0436">Ligase</keyword>
<comment type="subcellular location">
    <subcellularLocation>
        <location evidence="1">Membrane</location>
        <topology evidence="1">Multi-pass membrane protein</topology>
    </subcellularLocation>
</comment>
<dbReference type="KEGG" id="add:HUW48_13305"/>
<gene>
    <name evidence="7" type="ORF">HUW48_13305</name>
</gene>
<dbReference type="GO" id="GO:0016874">
    <property type="term" value="F:ligase activity"/>
    <property type="evidence" value="ECO:0007669"/>
    <property type="project" value="UniProtKB-KW"/>
</dbReference>
<evidence type="ECO:0000259" key="6">
    <source>
        <dbReference type="Pfam" id="PF04932"/>
    </source>
</evidence>
<dbReference type="GO" id="GO:0016020">
    <property type="term" value="C:membrane"/>
    <property type="evidence" value="ECO:0007669"/>
    <property type="project" value="UniProtKB-SubCell"/>
</dbReference>
<dbReference type="RefSeq" id="WP_182416135.1">
    <property type="nucleotide sequence ID" value="NZ_CP055153.1"/>
</dbReference>
<dbReference type="Proteomes" id="UP000514509">
    <property type="component" value="Chromosome"/>
</dbReference>
<evidence type="ECO:0000313" key="7">
    <source>
        <dbReference type="EMBL" id="QMU28955.1"/>
    </source>
</evidence>
<evidence type="ECO:0000256" key="2">
    <source>
        <dbReference type="ARBA" id="ARBA00022692"/>
    </source>
</evidence>
<dbReference type="EMBL" id="CP055153">
    <property type="protein sequence ID" value="QMU28955.1"/>
    <property type="molecule type" value="Genomic_DNA"/>
</dbReference>